<feature type="domain" description="Laminin G" evidence="2">
    <location>
        <begin position="1"/>
        <end position="72"/>
    </location>
</feature>
<comment type="caution">
    <text evidence="1">Lacks conserved residue(s) required for the propagation of feature annotation.</text>
</comment>
<reference evidence="3 4" key="1">
    <citation type="submission" date="2018-11" db="EMBL/GenBank/DDBJ databases">
        <authorList>
            <consortium name="Pathogen Informatics"/>
        </authorList>
    </citation>
    <scope>NUCLEOTIDE SEQUENCE [LARGE SCALE GENOMIC DNA]</scope>
</reference>
<evidence type="ECO:0000259" key="2">
    <source>
        <dbReference type="PROSITE" id="PS50025"/>
    </source>
</evidence>
<dbReference type="EMBL" id="UYRV01009465">
    <property type="protein sequence ID" value="VDK56555.1"/>
    <property type="molecule type" value="Genomic_DNA"/>
</dbReference>
<keyword evidence="4" id="KW-1185">Reference proteome</keyword>
<evidence type="ECO:0000313" key="4">
    <source>
        <dbReference type="Proteomes" id="UP000271889"/>
    </source>
</evidence>
<dbReference type="Gene3D" id="2.60.120.200">
    <property type="match status" value="1"/>
</dbReference>
<organism evidence="3 4">
    <name type="scientific">Cylicostephanus goldi</name>
    <name type="common">Nematode worm</name>
    <dbReference type="NCBI Taxonomy" id="71465"/>
    <lineage>
        <taxon>Eukaryota</taxon>
        <taxon>Metazoa</taxon>
        <taxon>Ecdysozoa</taxon>
        <taxon>Nematoda</taxon>
        <taxon>Chromadorea</taxon>
        <taxon>Rhabditida</taxon>
        <taxon>Rhabditina</taxon>
        <taxon>Rhabditomorpha</taxon>
        <taxon>Strongyloidea</taxon>
        <taxon>Strongylidae</taxon>
        <taxon>Cylicostephanus</taxon>
    </lineage>
</organism>
<evidence type="ECO:0000256" key="1">
    <source>
        <dbReference type="PROSITE-ProRule" id="PRU00122"/>
    </source>
</evidence>
<dbReference type="AlphaFoldDB" id="A0A3P6RRB6"/>
<proteinExistence type="predicted"/>
<dbReference type="SUPFAM" id="SSF49899">
    <property type="entry name" value="Concanavalin A-like lectins/glucanases"/>
    <property type="match status" value="1"/>
</dbReference>
<dbReference type="InterPro" id="IPR001791">
    <property type="entry name" value="Laminin_G"/>
</dbReference>
<protein>
    <recommendedName>
        <fullName evidence="2">Laminin G domain-containing protein</fullName>
    </recommendedName>
</protein>
<name>A0A3P6RRB6_CYLGO</name>
<dbReference type="Proteomes" id="UP000271889">
    <property type="component" value="Unassembled WGS sequence"/>
</dbReference>
<dbReference type="InterPro" id="IPR013320">
    <property type="entry name" value="ConA-like_dom_sf"/>
</dbReference>
<accession>A0A3P6RRB6</accession>
<sequence length="88" mass="9619">MDEGVFLGGAPPNIDALESKVGTTNGFHGCIRKLIINNDVLLDTENEVNTAVNLQDLGKLLLNQNVGLASKCKKKLCKVFETLCHYIF</sequence>
<dbReference type="OrthoDB" id="5857151at2759"/>
<gene>
    <name evidence="3" type="ORF">CGOC_LOCUS3695</name>
</gene>
<evidence type="ECO:0000313" key="3">
    <source>
        <dbReference type="EMBL" id="VDK56555.1"/>
    </source>
</evidence>
<dbReference type="PROSITE" id="PS50025">
    <property type="entry name" value="LAM_G_DOMAIN"/>
    <property type="match status" value="1"/>
</dbReference>